<evidence type="ECO:0000256" key="6">
    <source>
        <dbReference type="ARBA" id="ARBA00022737"/>
    </source>
</evidence>
<reference evidence="10" key="1">
    <citation type="journal article" date="2023" name="Commun. Biol.">
        <title>Genome analysis of Parmales, the sister group of diatoms, reveals the evolutionary specialization of diatoms from phago-mixotrophs to photoautotrophs.</title>
        <authorList>
            <person name="Ban H."/>
            <person name="Sato S."/>
            <person name="Yoshikawa S."/>
            <person name="Yamada K."/>
            <person name="Nakamura Y."/>
            <person name="Ichinomiya M."/>
            <person name="Sato N."/>
            <person name="Blanc-Mathieu R."/>
            <person name="Endo H."/>
            <person name="Kuwata A."/>
            <person name="Ogata H."/>
        </authorList>
    </citation>
    <scope>NUCLEOTIDE SEQUENCE [LARGE SCALE GENOMIC DNA]</scope>
</reference>
<dbReference type="GO" id="GO:0005953">
    <property type="term" value="C:CAAX-protein geranylgeranyltransferase complex"/>
    <property type="evidence" value="ECO:0007669"/>
    <property type="project" value="TreeGrafter"/>
</dbReference>
<comment type="cofactor">
    <cofactor evidence="1">
        <name>Zn(2+)</name>
        <dbReference type="ChEBI" id="CHEBI:29105"/>
    </cofactor>
</comment>
<evidence type="ECO:0000256" key="5">
    <source>
        <dbReference type="ARBA" id="ARBA00022723"/>
    </source>
</evidence>
<keyword evidence="3" id="KW-0637">Prenyltransferase</keyword>
<evidence type="ECO:0000256" key="4">
    <source>
        <dbReference type="ARBA" id="ARBA00022679"/>
    </source>
</evidence>
<dbReference type="SUPFAM" id="SSF48239">
    <property type="entry name" value="Terpenoid cyclases/Protein prenyltransferases"/>
    <property type="match status" value="1"/>
</dbReference>
<evidence type="ECO:0000256" key="7">
    <source>
        <dbReference type="ARBA" id="ARBA00022833"/>
    </source>
</evidence>
<evidence type="ECO:0000256" key="1">
    <source>
        <dbReference type="ARBA" id="ARBA00001947"/>
    </source>
</evidence>
<evidence type="ECO:0000259" key="8">
    <source>
        <dbReference type="Pfam" id="PF00432"/>
    </source>
</evidence>
<gene>
    <name evidence="9" type="ORF">TL16_g12868</name>
</gene>
<feature type="domain" description="Prenyltransferase alpha-alpha toroid" evidence="8">
    <location>
        <begin position="57"/>
        <end position="214"/>
    </location>
</feature>
<dbReference type="AlphaFoldDB" id="A0A9W7BN35"/>
<evidence type="ECO:0000313" key="10">
    <source>
        <dbReference type="Proteomes" id="UP001162640"/>
    </source>
</evidence>
<dbReference type="GO" id="GO:0046872">
    <property type="term" value="F:metal ion binding"/>
    <property type="evidence" value="ECO:0007669"/>
    <property type="project" value="UniProtKB-KW"/>
</dbReference>
<dbReference type="EMBL" id="BLQM01000553">
    <property type="protein sequence ID" value="GMH94301.1"/>
    <property type="molecule type" value="Genomic_DNA"/>
</dbReference>
<proteinExistence type="inferred from homology"/>
<keyword evidence="7" id="KW-0862">Zinc</keyword>
<keyword evidence="5" id="KW-0479">Metal-binding</keyword>
<sequence length="217" mass="23885">MSKLPSEFKGKGLPEPDGEVTIEEITPEKLAGMQAQQMAKMKAVADLAKSNLGKFDLPKNARYLHYSLSGLPEPYESLDTNRLTLAHFCIQSLSILKDGRLFDVVKGREVRERMIKWIYNLKVTQKVGETTIEGFCGGTFMGNPFNDVFLPTGTPPSTPTSVHLAMTYCALLTLLTLGDDLSHVNAQDIMEGVKGLQNLDREGDGILYGSFKSHCEG</sequence>
<name>A0A9W7BN35_9STRA</name>
<comment type="caution">
    <text evidence="9">The sequence shown here is derived from an EMBL/GenBank/DDBJ whole genome shotgun (WGS) entry which is preliminary data.</text>
</comment>
<keyword evidence="6" id="KW-0677">Repeat</keyword>
<dbReference type="InterPro" id="IPR001330">
    <property type="entry name" value="Prenyltrans"/>
</dbReference>
<dbReference type="Proteomes" id="UP001162640">
    <property type="component" value="Unassembled WGS sequence"/>
</dbReference>
<dbReference type="Pfam" id="PF00432">
    <property type="entry name" value="Prenyltrans"/>
    <property type="match status" value="1"/>
</dbReference>
<accession>A0A9W7BN35</accession>
<dbReference type="PANTHER" id="PTHR11774:SF4">
    <property type="entry name" value="GERANYLGERANYL TRANSFERASE TYPE-1 SUBUNIT BETA"/>
    <property type="match status" value="1"/>
</dbReference>
<dbReference type="GO" id="GO:0004662">
    <property type="term" value="F:CAAX-protein geranylgeranyltransferase activity"/>
    <property type="evidence" value="ECO:0007669"/>
    <property type="project" value="TreeGrafter"/>
</dbReference>
<dbReference type="PANTHER" id="PTHR11774">
    <property type="entry name" value="GERANYLGERANYL TRANSFERASE TYPE BETA SUBUNIT"/>
    <property type="match status" value="1"/>
</dbReference>
<comment type="similarity">
    <text evidence="2">Belongs to the protein prenyltransferase subunit beta family.</text>
</comment>
<organism evidence="9 10">
    <name type="scientific">Triparma laevis f. inornata</name>
    <dbReference type="NCBI Taxonomy" id="1714386"/>
    <lineage>
        <taxon>Eukaryota</taxon>
        <taxon>Sar</taxon>
        <taxon>Stramenopiles</taxon>
        <taxon>Ochrophyta</taxon>
        <taxon>Bolidophyceae</taxon>
        <taxon>Parmales</taxon>
        <taxon>Triparmaceae</taxon>
        <taxon>Triparma</taxon>
    </lineage>
</organism>
<keyword evidence="4" id="KW-0808">Transferase</keyword>
<dbReference type="InterPro" id="IPR045089">
    <property type="entry name" value="PGGT1B-like"/>
</dbReference>
<evidence type="ECO:0000256" key="3">
    <source>
        <dbReference type="ARBA" id="ARBA00022602"/>
    </source>
</evidence>
<dbReference type="Gene3D" id="1.50.10.20">
    <property type="match status" value="1"/>
</dbReference>
<evidence type="ECO:0000313" key="9">
    <source>
        <dbReference type="EMBL" id="GMH94301.1"/>
    </source>
</evidence>
<dbReference type="InterPro" id="IPR008930">
    <property type="entry name" value="Terpenoid_cyclase/PrenylTrfase"/>
</dbReference>
<protein>
    <recommendedName>
        <fullName evidence="8">Prenyltransferase alpha-alpha toroid domain-containing protein</fullName>
    </recommendedName>
</protein>
<evidence type="ECO:0000256" key="2">
    <source>
        <dbReference type="ARBA" id="ARBA00010497"/>
    </source>
</evidence>